<protein>
    <recommendedName>
        <fullName evidence="1">Glycosyltransferase 2-like domain-containing protein</fullName>
    </recommendedName>
</protein>
<evidence type="ECO:0000313" key="2">
    <source>
        <dbReference type="EMBL" id="GAA4430778.1"/>
    </source>
</evidence>
<dbReference type="PANTHER" id="PTHR43685">
    <property type="entry name" value="GLYCOSYLTRANSFERASE"/>
    <property type="match status" value="1"/>
</dbReference>
<gene>
    <name evidence="2" type="ORF">GCM10023091_00470</name>
</gene>
<feature type="domain" description="Glycosyltransferase 2-like" evidence="1">
    <location>
        <begin position="9"/>
        <end position="165"/>
    </location>
</feature>
<evidence type="ECO:0000259" key="1">
    <source>
        <dbReference type="Pfam" id="PF00535"/>
    </source>
</evidence>
<dbReference type="RefSeq" id="WP_345025971.1">
    <property type="nucleotide sequence ID" value="NZ_BAABEY010000001.1"/>
</dbReference>
<reference evidence="3" key="1">
    <citation type="journal article" date="2019" name="Int. J. Syst. Evol. Microbiol.">
        <title>The Global Catalogue of Microorganisms (GCM) 10K type strain sequencing project: providing services to taxonomists for standard genome sequencing and annotation.</title>
        <authorList>
            <consortium name="The Broad Institute Genomics Platform"/>
            <consortium name="The Broad Institute Genome Sequencing Center for Infectious Disease"/>
            <person name="Wu L."/>
            <person name="Ma J."/>
        </authorList>
    </citation>
    <scope>NUCLEOTIDE SEQUENCE [LARGE SCALE GENOMIC DNA]</scope>
    <source>
        <strain evidence="3">JCM 31920</strain>
    </source>
</reference>
<dbReference type="EMBL" id="BAABEY010000001">
    <property type="protein sequence ID" value="GAA4430778.1"/>
    <property type="molecule type" value="Genomic_DNA"/>
</dbReference>
<organism evidence="2 3">
    <name type="scientific">Ravibacter arvi</name>
    <dbReference type="NCBI Taxonomy" id="2051041"/>
    <lineage>
        <taxon>Bacteria</taxon>
        <taxon>Pseudomonadati</taxon>
        <taxon>Bacteroidota</taxon>
        <taxon>Cytophagia</taxon>
        <taxon>Cytophagales</taxon>
        <taxon>Spirosomataceae</taxon>
        <taxon>Ravibacter</taxon>
    </lineage>
</organism>
<accession>A0ABP8LKV4</accession>
<proteinExistence type="predicted"/>
<dbReference type="Pfam" id="PF00535">
    <property type="entry name" value="Glycos_transf_2"/>
    <property type="match status" value="1"/>
</dbReference>
<dbReference type="CDD" id="cd00761">
    <property type="entry name" value="Glyco_tranf_GTA_type"/>
    <property type="match status" value="1"/>
</dbReference>
<dbReference type="SUPFAM" id="SSF53448">
    <property type="entry name" value="Nucleotide-diphospho-sugar transferases"/>
    <property type="match status" value="1"/>
</dbReference>
<evidence type="ECO:0000313" key="3">
    <source>
        <dbReference type="Proteomes" id="UP001501508"/>
    </source>
</evidence>
<name>A0ABP8LKV4_9BACT</name>
<sequence>MIEHKPKVSVVIPFYNNGKFLLRALRSVLSQTFEDFEILVVDDGSEESYFSVIDALRLKNLSYLRLKHSNANVARNYGIISSNGSYIAMLDADDEWLPHHLASGVNFIEKHNCDGVYSSVFARRGDDMEVSYSRQKHTNEKMINYLLSSGFGVQTSTLFMKASAAKKILWDETLYRHQDYDFVIRFDKEFELLCNPNITSIYHINDSSSRSIDFDSCVRFIDKYRSDISSDIYKVYHKEMLKNAIKLGAESHIINHYIENSTDENSVYHK</sequence>
<dbReference type="PANTHER" id="PTHR43685:SF2">
    <property type="entry name" value="GLYCOSYLTRANSFERASE 2-LIKE DOMAIN-CONTAINING PROTEIN"/>
    <property type="match status" value="1"/>
</dbReference>
<keyword evidence="3" id="KW-1185">Reference proteome</keyword>
<dbReference type="Gene3D" id="3.90.550.10">
    <property type="entry name" value="Spore Coat Polysaccharide Biosynthesis Protein SpsA, Chain A"/>
    <property type="match status" value="1"/>
</dbReference>
<dbReference type="InterPro" id="IPR029044">
    <property type="entry name" value="Nucleotide-diphossugar_trans"/>
</dbReference>
<dbReference type="InterPro" id="IPR001173">
    <property type="entry name" value="Glyco_trans_2-like"/>
</dbReference>
<dbReference type="InterPro" id="IPR050834">
    <property type="entry name" value="Glycosyltransf_2"/>
</dbReference>
<comment type="caution">
    <text evidence="2">The sequence shown here is derived from an EMBL/GenBank/DDBJ whole genome shotgun (WGS) entry which is preliminary data.</text>
</comment>
<dbReference type="Proteomes" id="UP001501508">
    <property type="component" value="Unassembled WGS sequence"/>
</dbReference>